<gene>
    <name evidence="1" type="ORF">TL16_g09287</name>
</gene>
<dbReference type="EMBL" id="BLQM01000315">
    <property type="protein sequence ID" value="GMH82525.1"/>
    <property type="molecule type" value="Genomic_DNA"/>
</dbReference>
<comment type="caution">
    <text evidence="1">The sequence shown here is derived from an EMBL/GenBank/DDBJ whole genome shotgun (WGS) entry which is preliminary data.</text>
</comment>
<accession>A0A9W7BAE3</accession>
<name>A0A9W7BAE3_9STRA</name>
<sequence>MNVKATEREAEIAATMEEVFDTAGKKETEIVALKANIEEGDKQIAALNAKNAEQVAEITALKTTNANVIAAVSGTMAAPAAVISTMNATAASYVGFKFDNATLKIAAREWRADKVMAKAKYGHISG</sequence>
<dbReference type="AlphaFoldDB" id="A0A9W7BAE3"/>
<dbReference type="Proteomes" id="UP001162640">
    <property type="component" value="Unassembled WGS sequence"/>
</dbReference>
<organism evidence="1 2">
    <name type="scientific">Triparma laevis f. inornata</name>
    <dbReference type="NCBI Taxonomy" id="1714386"/>
    <lineage>
        <taxon>Eukaryota</taxon>
        <taxon>Sar</taxon>
        <taxon>Stramenopiles</taxon>
        <taxon>Ochrophyta</taxon>
        <taxon>Bolidophyceae</taxon>
        <taxon>Parmales</taxon>
        <taxon>Triparmaceae</taxon>
        <taxon>Triparma</taxon>
    </lineage>
</organism>
<proteinExistence type="predicted"/>
<evidence type="ECO:0000313" key="1">
    <source>
        <dbReference type="EMBL" id="GMH82525.1"/>
    </source>
</evidence>
<reference evidence="2" key="1">
    <citation type="journal article" date="2023" name="Commun. Biol.">
        <title>Genome analysis of Parmales, the sister group of diatoms, reveals the evolutionary specialization of diatoms from phago-mixotrophs to photoautotrophs.</title>
        <authorList>
            <person name="Ban H."/>
            <person name="Sato S."/>
            <person name="Yoshikawa S."/>
            <person name="Yamada K."/>
            <person name="Nakamura Y."/>
            <person name="Ichinomiya M."/>
            <person name="Sato N."/>
            <person name="Blanc-Mathieu R."/>
            <person name="Endo H."/>
            <person name="Kuwata A."/>
            <person name="Ogata H."/>
        </authorList>
    </citation>
    <scope>NUCLEOTIDE SEQUENCE [LARGE SCALE GENOMIC DNA]</scope>
</reference>
<protein>
    <submittedName>
        <fullName evidence="1">Uncharacterized protein</fullName>
    </submittedName>
</protein>
<evidence type="ECO:0000313" key="2">
    <source>
        <dbReference type="Proteomes" id="UP001162640"/>
    </source>
</evidence>